<gene>
    <name evidence="1" type="ORF">ACFFPI_07860</name>
</gene>
<sequence length="127" mass="14162">MGRPGPLERGRGYLRTRPAPAEPLALSLDGHNFETDGKDLWVTPPGSARIDRIKVSRYLGDRSVRQGYPRELIRPEPVTEGWARTAAVFWLDWSATADAAAFPPVFLDHFVRKLEAGTARTPAAHMR</sequence>
<evidence type="ECO:0000313" key="1">
    <source>
        <dbReference type="EMBL" id="MFB9714071.1"/>
    </source>
</evidence>
<comment type="caution">
    <text evidence="1">The sequence shown here is derived from an EMBL/GenBank/DDBJ whole genome shotgun (WGS) entry which is preliminary data.</text>
</comment>
<dbReference type="RefSeq" id="WP_345043124.1">
    <property type="nucleotide sequence ID" value="NZ_BAABED010000001.1"/>
</dbReference>
<evidence type="ECO:0000313" key="2">
    <source>
        <dbReference type="Proteomes" id="UP001589536"/>
    </source>
</evidence>
<dbReference type="Proteomes" id="UP001589536">
    <property type="component" value="Unassembled WGS sequence"/>
</dbReference>
<proteinExistence type="predicted"/>
<name>A0ABV5UNU1_9MICC</name>
<accession>A0ABV5UNU1</accession>
<keyword evidence="2" id="KW-1185">Reference proteome</keyword>
<organism evidence="1 2">
    <name type="scientific">Arthrobacter methylotrophus</name>
    <dbReference type="NCBI Taxonomy" id="121291"/>
    <lineage>
        <taxon>Bacteria</taxon>
        <taxon>Bacillati</taxon>
        <taxon>Actinomycetota</taxon>
        <taxon>Actinomycetes</taxon>
        <taxon>Micrococcales</taxon>
        <taxon>Micrococcaceae</taxon>
        <taxon>Arthrobacter</taxon>
    </lineage>
</organism>
<dbReference type="EMBL" id="JBHMBH010000019">
    <property type="protein sequence ID" value="MFB9714071.1"/>
    <property type="molecule type" value="Genomic_DNA"/>
</dbReference>
<protein>
    <submittedName>
        <fullName evidence="1">Uncharacterized protein</fullName>
    </submittedName>
</protein>
<reference evidence="1 2" key="1">
    <citation type="submission" date="2024-09" db="EMBL/GenBank/DDBJ databases">
        <authorList>
            <person name="Sun Q."/>
            <person name="Mori K."/>
        </authorList>
    </citation>
    <scope>NUCLEOTIDE SEQUENCE [LARGE SCALE GENOMIC DNA]</scope>
    <source>
        <strain evidence="1 2">JCM 13519</strain>
    </source>
</reference>